<evidence type="ECO:0000256" key="2">
    <source>
        <dbReference type="ARBA" id="ARBA00005236"/>
    </source>
</evidence>
<keyword evidence="4 7" id="KW-0812">Transmembrane</keyword>
<dbReference type="PANTHER" id="PTHR30489:SF0">
    <property type="entry name" value="LIPOPROTEIN-RELEASING SYSTEM TRANSMEMBRANE PROTEIN LOLE"/>
    <property type="match status" value="1"/>
</dbReference>
<dbReference type="AlphaFoldDB" id="A0A6L4WTL2"/>
<keyword evidence="11" id="KW-1185">Reference proteome</keyword>
<evidence type="ECO:0000259" key="8">
    <source>
        <dbReference type="Pfam" id="PF02687"/>
    </source>
</evidence>
<evidence type="ECO:0000313" key="11">
    <source>
        <dbReference type="Proteomes" id="UP000461010"/>
    </source>
</evidence>
<dbReference type="Pfam" id="PF02687">
    <property type="entry name" value="FtsX"/>
    <property type="match status" value="1"/>
</dbReference>
<evidence type="ECO:0000313" key="12">
    <source>
        <dbReference type="Proteomes" id="UP000472839"/>
    </source>
</evidence>
<evidence type="ECO:0000256" key="6">
    <source>
        <dbReference type="ARBA" id="ARBA00023136"/>
    </source>
</evidence>
<keyword evidence="3" id="KW-1003">Cell membrane</keyword>
<feature type="transmembrane region" description="Helical" evidence="7">
    <location>
        <begin position="360"/>
        <end position="383"/>
    </location>
</feature>
<proteinExistence type="inferred from homology"/>
<reference evidence="11 12" key="1">
    <citation type="submission" date="2019-10" db="EMBL/GenBank/DDBJ databases">
        <title>Poseidonibacter ostreae sp. nov., isolated from the gut of the Ostrea denselamellosa.</title>
        <authorList>
            <person name="Choi A."/>
        </authorList>
    </citation>
    <scope>NUCLEOTIDE SEQUENCE [LARGE SCALE GENOMIC DNA]</scope>
    <source>
        <strain evidence="9 12">SJOD-M-33</strain>
        <strain evidence="10 11">SJOD-M-5</strain>
    </source>
</reference>
<evidence type="ECO:0000256" key="1">
    <source>
        <dbReference type="ARBA" id="ARBA00004651"/>
    </source>
</evidence>
<comment type="caution">
    <text evidence="9">The sequence shown here is derived from an EMBL/GenBank/DDBJ whole genome shotgun (WGS) entry which is preliminary data.</text>
</comment>
<dbReference type="EMBL" id="WFKJ01000004">
    <property type="protein sequence ID" value="KAB7892539.1"/>
    <property type="molecule type" value="Genomic_DNA"/>
</dbReference>
<sequence length="392" mass="45332">MKTSTFLNFLFLLIYKHKSKHIAISLISILIVFLISSVLFISSSIQKEVFNTLDAQSDFVVQKMNSGKIVNTPNFWIDDFRNINGIENIQQRVYGQYFFEPSQKYFTIIGVDLFEESTNKKIKELLKILNIQEFLEKDSMIIGNGVNEVFKKFHYFEDYSFKLQNRELKKVSIFKALPKDTNIIANDLIIMDISLAKEILNIGEDESTDIVLNVPNELEQSNIKIELILKHLDIRVIQKSDIKKAYENLYNYKGGIFLILFIIVMITFVLILFQRYTMISSSDKKEIGILRAVGWSIKDVIKLKIFETFIIAFISFLIGIIIAYIFVFFLNAPILSNIFLGFKNLENSVSFIPNIDFSTITTLFLFFVIPFISAVLIPTWKIAVIEPSESMK</sequence>
<comment type="similarity">
    <text evidence="2">Belongs to the ABC-4 integral membrane protein family. LolC/E subfamily.</text>
</comment>
<feature type="transmembrane region" description="Helical" evidence="7">
    <location>
        <begin position="254"/>
        <end position="273"/>
    </location>
</feature>
<feature type="domain" description="ABC3 transporter permease C-terminal" evidence="8">
    <location>
        <begin position="259"/>
        <end position="386"/>
    </location>
</feature>
<keyword evidence="5 7" id="KW-1133">Transmembrane helix</keyword>
<comment type="subcellular location">
    <subcellularLocation>
        <location evidence="1">Cell membrane</location>
        <topology evidence="1">Multi-pass membrane protein</topology>
    </subcellularLocation>
</comment>
<dbReference type="GO" id="GO:0098797">
    <property type="term" value="C:plasma membrane protein complex"/>
    <property type="evidence" value="ECO:0007669"/>
    <property type="project" value="TreeGrafter"/>
</dbReference>
<feature type="transmembrane region" description="Helical" evidence="7">
    <location>
        <begin position="309"/>
        <end position="340"/>
    </location>
</feature>
<accession>A0A6L4WTL2</accession>
<dbReference type="RefSeq" id="WP_152188136.1">
    <property type="nucleotide sequence ID" value="NZ_WFKI01000014.1"/>
</dbReference>
<dbReference type="PANTHER" id="PTHR30489">
    <property type="entry name" value="LIPOPROTEIN-RELEASING SYSTEM TRANSMEMBRANE PROTEIN LOLE"/>
    <property type="match status" value="1"/>
</dbReference>
<evidence type="ECO:0000256" key="7">
    <source>
        <dbReference type="SAM" id="Phobius"/>
    </source>
</evidence>
<evidence type="ECO:0000256" key="5">
    <source>
        <dbReference type="ARBA" id="ARBA00022989"/>
    </source>
</evidence>
<gene>
    <name evidence="10" type="ORF">GBG18_02625</name>
    <name evidence="9" type="ORF">GBG19_05935</name>
</gene>
<evidence type="ECO:0000313" key="9">
    <source>
        <dbReference type="EMBL" id="KAB7889448.1"/>
    </source>
</evidence>
<dbReference type="InterPro" id="IPR051447">
    <property type="entry name" value="Lipoprotein-release_system"/>
</dbReference>
<evidence type="ECO:0000256" key="4">
    <source>
        <dbReference type="ARBA" id="ARBA00022692"/>
    </source>
</evidence>
<feature type="transmembrane region" description="Helical" evidence="7">
    <location>
        <begin position="21"/>
        <end position="41"/>
    </location>
</feature>
<protein>
    <submittedName>
        <fullName evidence="9">FtsX-like permease family protein</fullName>
    </submittedName>
</protein>
<dbReference type="GO" id="GO:0044874">
    <property type="term" value="P:lipoprotein localization to outer membrane"/>
    <property type="evidence" value="ECO:0007669"/>
    <property type="project" value="TreeGrafter"/>
</dbReference>
<evidence type="ECO:0000313" key="10">
    <source>
        <dbReference type="EMBL" id="KAB7892539.1"/>
    </source>
</evidence>
<keyword evidence="6 7" id="KW-0472">Membrane</keyword>
<dbReference type="Proteomes" id="UP000461010">
    <property type="component" value="Unassembled WGS sequence"/>
</dbReference>
<evidence type="ECO:0000256" key="3">
    <source>
        <dbReference type="ARBA" id="ARBA00022475"/>
    </source>
</evidence>
<dbReference type="InterPro" id="IPR003838">
    <property type="entry name" value="ABC3_permease_C"/>
</dbReference>
<dbReference type="Proteomes" id="UP000472839">
    <property type="component" value="Unassembled WGS sequence"/>
</dbReference>
<dbReference type="EMBL" id="WFKK01000013">
    <property type="protein sequence ID" value="KAB7889448.1"/>
    <property type="molecule type" value="Genomic_DNA"/>
</dbReference>
<name>A0A6L4WTL2_9BACT</name>
<organism evidence="9 12">
    <name type="scientific">Poseidonibacter ostreae</name>
    <dbReference type="NCBI Taxonomy" id="2654171"/>
    <lineage>
        <taxon>Bacteria</taxon>
        <taxon>Pseudomonadati</taxon>
        <taxon>Campylobacterota</taxon>
        <taxon>Epsilonproteobacteria</taxon>
        <taxon>Campylobacterales</taxon>
        <taxon>Arcobacteraceae</taxon>
        <taxon>Poseidonibacter</taxon>
    </lineage>
</organism>